<dbReference type="Gene3D" id="1.25.40.10">
    <property type="entry name" value="Tetratricopeptide repeat domain"/>
    <property type="match status" value="1"/>
</dbReference>
<evidence type="ECO:0000313" key="2">
    <source>
        <dbReference type="EMBL" id="KAE9099802.1"/>
    </source>
</evidence>
<evidence type="ECO:0000313" key="7">
    <source>
        <dbReference type="EMBL" id="KAE9211185.1"/>
    </source>
</evidence>
<dbReference type="EMBL" id="QXFZ01000914">
    <property type="protein sequence ID" value="KAE9101410.1"/>
    <property type="molecule type" value="Genomic_DNA"/>
</dbReference>
<gene>
    <name evidence="8" type="ORF">PF001_g16985</name>
    <name evidence="7" type="ORF">PF002_g18611</name>
    <name evidence="6" type="ORF">PF004_g16689</name>
    <name evidence="5" type="ORF">PF005_g15218</name>
    <name evidence="4" type="ORF">PF006_g14074</name>
    <name evidence="3" type="ORF">PF007_g15153</name>
    <name evidence="2" type="ORF">PF010_g15060</name>
</gene>
<dbReference type="EMBL" id="QXGB01000934">
    <property type="protein sequence ID" value="KAE9200767.1"/>
    <property type="molecule type" value="Genomic_DNA"/>
</dbReference>
<dbReference type="OrthoDB" id="185373at2759"/>
<evidence type="ECO:0000313" key="14">
    <source>
        <dbReference type="Proteomes" id="UP000476176"/>
    </source>
</evidence>
<evidence type="ECO:0000313" key="13">
    <source>
        <dbReference type="Proteomes" id="UP000441208"/>
    </source>
</evidence>
<evidence type="ECO:0000313" key="10">
    <source>
        <dbReference type="Proteomes" id="UP000437068"/>
    </source>
</evidence>
<dbReference type="Proteomes" id="UP000440367">
    <property type="component" value="Unassembled WGS sequence"/>
</dbReference>
<dbReference type="EMBL" id="QXGA01000866">
    <property type="protein sequence ID" value="KAE9137888.1"/>
    <property type="molecule type" value="Genomic_DNA"/>
</dbReference>
<dbReference type="Proteomes" id="UP000440732">
    <property type="component" value="Unassembled WGS sequence"/>
</dbReference>
<protein>
    <recommendedName>
        <fullName evidence="16">Pentacotripeptide-repeat region of PRORP domain-containing protein</fullName>
    </recommendedName>
</protein>
<dbReference type="Proteomes" id="UP000488956">
    <property type="component" value="Unassembled WGS sequence"/>
</dbReference>
<evidence type="ECO:0000256" key="1">
    <source>
        <dbReference type="ARBA" id="ARBA00022737"/>
    </source>
</evidence>
<organism evidence="7 11">
    <name type="scientific">Phytophthora fragariae</name>
    <dbReference type="NCBI Taxonomy" id="53985"/>
    <lineage>
        <taxon>Eukaryota</taxon>
        <taxon>Sar</taxon>
        <taxon>Stramenopiles</taxon>
        <taxon>Oomycota</taxon>
        <taxon>Peronosporomycetes</taxon>
        <taxon>Peronosporales</taxon>
        <taxon>Peronosporaceae</taxon>
        <taxon>Phytophthora</taxon>
    </lineage>
</organism>
<dbReference type="Proteomes" id="UP000437068">
    <property type="component" value="Unassembled WGS sequence"/>
</dbReference>
<name>A0A6A3XZI7_9STRA</name>
<dbReference type="EMBL" id="QXGD01001233">
    <property type="protein sequence ID" value="KAE9211185.1"/>
    <property type="molecule type" value="Genomic_DNA"/>
</dbReference>
<dbReference type="Proteomes" id="UP000441208">
    <property type="component" value="Unassembled WGS sequence"/>
</dbReference>
<proteinExistence type="predicted"/>
<evidence type="ECO:0000313" key="11">
    <source>
        <dbReference type="Proteomes" id="UP000440367"/>
    </source>
</evidence>
<dbReference type="Proteomes" id="UP000476176">
    <property type="component" value="Unassembled WGS sequence"/>
</dbReference>
<dbReference type="PANTHER" id="PTHR47447">
    <property type="entry name" value="OS03G0856100 PROTEIN"/>
    <property type="match status" value="1"/>
</dbReference>
<evidence type="ECO:0000313" key="9">
    <source>
        <dbReference type="Proteomes" id="UP000433483"/>
    </source>
</evidence>
<dbReference type="AlphaFoldDB" id="A0A6A3XZI7"/>
<evidence type="ECO:0000313" key="5">
    <source>
        <dbReference type="EMBL" id="KAE9200767.1"/>
    </source>
</evidence>
<evidence type="ECO:0000313" key="6">
    <source>
        <dbReference type="EMBL" id="KAE9208689.1"/>
    </source>
</evidence>
<reference evidence="9 10" key="1">
    <citation type="submission" date="2018-08" db="EMBL/GenBank/DDBJ databases">
        <title>Genomic investigation of the strawberry pathogen Phytophthora fragariae indicates pathogenicity is determined by transcriptional variation in three key races.</title>
        <authorList>
            <person name="Adams T.M."/>
            <person name="Armitage A.D."/>
            <person name="Sobczyk M.K."/>
            <person name="Bates H.J."/>
            <person name="Dunwell J.M."/>
            <person name="Nellist C.F."/>
            <person name="Harrison R.J."/>
        </authorList>
    </citation>
    <scope>NUCLEOTIDE SEQUENCE [LARGE SCALE GENOMIC DNA]</scope>
    <source>
        <strain evidence="8 10">A4</strain>
        <strain evidence="7 11">BC-1</strain>
        <strain evidence="6 14">BC-23</strain>
        <strain evidence="5 9">NOV-27</strain>
        <strain evidence="4 12">NOV-5</strain>
        <strain evidence="3 13">NOV-71</strain>
        <strain evidence="2 15">ONT-3</strain>
    </source>
</reference>
<keyword evidence="9" id="KW-1185">Reference proteome</keyword>
<comment type="caution">
    <text evidence="7">The sequence shown here is derived from an EMBL/GenBank/DDBJ whole genome shotgun (WGS) entry which is preliminary data.</text>
</comment>
<dbReference type="PANTHER" id="PTHR47447:SF17">
    <property type="entry name" value="OS12G0638900 PROTEIN"/>
    <property type="match status" value="1"/>
</dbReference>
<evidence type="ECO:0000313" key="4">
    <source>
        <dbReference type="EMBL" id="KAE9137888.1"/>
    </source>
</evidence>
<evidence type="ECO:0008006" key="16">
    <source>
        <dbReference type="Google" id="ProtNLM"/>
    </source>
</evidence>
<evidence type="ECO:0000313" key="12">
    <source>
        <dbReference type="Proteomes" id="UP000440732"/>
    </source>
</evidence>
<evidence type="ECO:0000313" key="8">
    <source>
        <dbReference type="EMBL" id="KAE9296163.1"/>
    </source>
</evidence>
<sequence>MTGPPLLRSLVSALRRPARHLVLHRSPALQLSSAAAVAAAPKSSDALTLLERSIAQRRPAQALDLLAQLQAPAAPQLLQRLALLLARERKSRGHALRAFKLLRGVYRAPGLKPDDYTQLASIYVLDACLRFRLLDQAMELYDEAVNQAVGLDLPAYDGLLTALLDAKRVEEATEILKEVLGGDDVCPVELTFLPVLLELVKGREYDDATQLMRQGHTRGVEFTSETFHPLLVLAEKDTTSTDSLIKFLQFVEDSWEEYKAIDDFDPEENDLDDPENPFRSLYVRLLRNIWLNEQESVRSCLSTITVGVYCRIREDTLGPEPSREDELAFDPGISRPILGTARLPGFLTSGLRLSDLLSRHPTRACSFEIAPSYNASICWICTDTQVRP</sequence>
<evidence type="ECO:0000313" key="3">
    <source>
        <dbReference type="EMBL" id="KAE9101410.1"/>
    </source>
</evidence>
<dbReference type="EMBL" id="QXFX01000962">
    <property type="protein sequence ID" value="KAE9099802.1"/>
    <property type="molecule type" value="Genomic_DNA"/>
</dbReference>
<keyword evidence="1" id="KW-0677">Repeat</keyword>
<dbReference type="EMBL" id="QXGC01001200">
    <property type="protein sequence ID" value="KAE9208689.1"/>
    <property type="molecule type" value="Genomic_DNA"/>
</dbReference>
<dbReference type="Proteomes" id="UP000433483">
    <property type="component" value="Unassembled WGS sequence"/>
</dbReference>
<accession>A0A6A3XZI7</accession>
<evidence type="ECO:0000313" key="15">
    <source>
        <dbReference type="Proteomes" id="UP000488956"/>
    </source>
</evidence>
<dbReference type="EMBL" id="QXGE01001201">
    <property type="protein sequence ID" value="KAE9296163.1"/>
    <property type="molecule type" value="Genomic_DNA"/>
</dbReference>
<dbReference type="InterPro" id="IPR011990">
    <property type="entry name" value="TPR-like_helical_dom_sf"/>
</dbReference>